<protein>
    <recommendedName>
        <fullName evidence="2">C2H2-type domain-containing protein</fullName>
    </recommendedName>
</protein>
<evidence type="ECO:0000256" key="1">
    <source>
        <dbReference type="SAM" id="MobiDB-lite"/>
    </source>
</evidence>
<dbReference type="PANTHER" id="PTHR35391:SF7">
    <property type="entry name" value="C2H2-TYPE DOMAIN-CONTAINING PROTEIN"/>
    <property type="match status" value="1"/>
</dbReference>
<feature type="domain" description="C2H2-type" evidence="2">
    <location>
        <begin position="352"/>
        <end position="376"/>
    </location>
</feature>
<reference evidence="3" key="1">
    <citation type="journal article" date="2020" name="Stud. Mycol.">
        <title>101 Dothideomycetes genomes: a test case for predicting lifestyles and emergence of pathogens.</title>
        <authorList>
            <person name="Haridas S."/>
            <person name="Albert R."/>
            <person name="Binder M."/>
            <person name="Bloem J."/>
            <person name="Labutti K."/>
            <person name="Salamov A."/>
            <person name="Andreopoulos B."/>
            <person name="Baker S."/>
            <person name="Barry K."/>
            <person name="Bills G."/>
            <person name="Bluhm B."/>
            <person name="Cannon C."/>
            <person name="Castanera R."/>
            <person name="Culley D."/>
            <person name="Daum C."/>
            <person name="Ezra D."/>
            <person name="Gonzalez J."/>
            <person name="Henrissat B."/>
            <person name="Kuo A."/>
            <person name="Liang C."/>
            <person name="Lipzen A."/>
            <person name="Lutzoni F."/>
            <person name="Magnuson J."/>
            <person name="Mondo S."/>
            <person name="Nolan M."/>
            <person name="Ohm R."/>
            <person name="Pangilinan J."/>
            <person name="Park H.-J."/>
            <person name="Ramirez L."/>
            <person name="Alfaro M."/>
            <person name="Sun H."/>
            <person name="Tritt A."/>
            <person name="Yoshinaga Y."/>
            <person name="Zwiers L.-H."/>
            <person name="Turgeon B."/>
            <person name="Goodwin S."/>
            <person name="Spatafora J."/>
            <person name="Crous P."/>
            <person name="Grigoriev I."/>
        </authorList>
    </citation>
    <scope>NUCLEOTIDE SEQUENCE</scope>
    <source>
        <strain evidence="3">CBS 116435</strain>
    </source>
</reference>
<accession>A0A9P4PXG7</accession>
<dbReference type="PANTHER" id="PTHR35391">
    <property type="entry name" value="C2H2-TYPE DOMAIN-CONTAINING PROTEIN-RELATED"/>
    <property type="match status" value="1"/>
</dbReference>
<dbReference type="SMART" id="SM00355">
    <property type="entry name" value="ZnF_C2H2"/>
    <property type="match status" value="2"/>
</dbReference>
<dbReference type="EMBL" id="MU003863">
    <property type="protein sequence ID" value="KAF2716732.1"/>
    <property type="molecule type" value="Genomic_DNA"/>
</dbReference>
<dbReference type="OrthoDB" id="6133115at2759"/>
<sequence length="495" mass="55651">MATSDLATNPDTSDVAHATHNCLRCFEAILKQDDVTEGLCEAVEDLLARFRLWAGNIGAWHTKNDKRSADHRLRDATEILEWILELLEELLDTIDAVHGISSGQRPNKHVEDKDELTELCLTAGDIITGLMKVSMEVKKATNRDRYLNAVSAKQEPFSSEFDIRHVFDKFPKTKETVWLPQRLGAAITIRRQFLRYARDHHSRISSVAKLHVARQESFLAPSGLAQSSRPSQSPTAASTVQPNMIARKDVEALDRNDGAISETTSFVSSRPANLDKHCLDVIPLETLSKDNQPFECPYCFALLQAKRTRAWKSHVFCDLRAYVCTFEGCKVGLFESRESWFNHEMDAHRREWVCQNCPARVFASSKNLETHLRNDHDSNFSRLPSKALSLIAQASSRPMDQLAASACPLCDDWDADLRKEAESKGEPIPQQHEVLQSVKRFAQHLGGHQEQLALFAITSADVDDVAHSGSVKDDREDLRLSPIKVSRHMFGNGSE</sequence>
<evidence type="ECO:0000313" key="3">
    <source>
        <dbReference type="EMBL" id="KAF2716732.1"/>
    </source>
</evidence>
<dbReference type="Pfam" id="PF26082">
    <property type="entry name" value="zf-C2H2_AcuF"/>
    <property type="match status" value="1"/>
</dbReference>
<dbReference type="AlphaFoldDB" id="A0A9P4PXG7"/>
<dbReference type="Proteomes" id="UP000799441">
    <property type="component" value="Unassembled WGS sequence"/>
</dbReference>
<comment type="caution">
    <text evidence="3">The sequence shown here is derived from an EMBL/GenBank/DDBJ whole genome shotgun (WGS) entry which is preliminary data.</text>
</comment>
<feature type="domain" description="C2H2-type" evidence="2">
    <location>
        <begin position="322"/>
        <end position="348"/>
    </location>
</feature>
<feature type="compositionally biased region" description="Polar residues" evidence="1">
    <location>
        <begin position="224"/>
        <end position="241"/>
    </location>
</feature>
<evidence type="ECO:0000259" key="2">
    <source>
        <dbReference type="SMART" id="SM00355"/>
    </source>
</evidence>
<gene>
    <name evidence="3" type="ORF">K431DRAFT_234700</name>
</gene>
<keyword evidence="4" id="KW-1185">Reference proteome</keyword>
<name>A0A9P4PXG7_9PEZI</name>
<dbReference type="InterPro" id="IPR013087">
    <property type="entry name" value="Znf_C2H2_type"/>
</dbReference>
<dbReference type="InterPro" id="IPR058925">
    <property type="entry name" value="zf-C2H2_AcuF"/>
</dbReference>
<evidence type="ECO:0000313" key="4">
    <source>
        <dbReference type="Proteomes" id="UP000799441"/>
    </source>
</evidence>
<feature type="region of interest" description="Disordered" evidence="1">
    <location>
        <begin position="221"/>
        <end position="241"/>
    </location>
</feature>
<proteinExistence type="predicted"/>
<organism evidence="3 4">
    <name type="scientific">Polychaeton citri CBS 116435</name>
    <dbReference type="NCBI Taxonomy" id="1314669"/>
    <lineage>
        <taxon>Eukaryota</taxon>
        <taxon>Fungi</taxon>
        <taxon>Dikarya</taxon>
        <taxon>Ascomycota</taxon>
        <taxon>Pezizomycotina</taxon>
        <taxon>Dothideomycetes</taxon>
        <taxon>Dothideomycetidae</taxon>
        <taxon>Capnodiales</taxon>
        <taxon>Capnodiaceae</taxon>
        <taxon>Polychaeton</taxon>
    </lineage>
</organism>